<evidence type="ECO:0000313" key="2">
    <source>
        <dbReference type="EMBL" id="PKR78246.1"/>
    </source>
</evidence>
<gene>
    <name evidence="2" type="ORF">CEY16_00360</name>
</gene>
<reference evidence="2 3" key="1">
    <citation type="submission" date="2017-06" db="EMBL/GenBank/DDBJ databases">
        <title>the draft geome sequence of Illustriluteabacillus marina B3227.</title>
        <authorList>
            <person name="He R.-H."/>
            <person name="Du Z.-J."/>
        </authorList>
    </citation>
    <scope>NUCLEOTIDE SEQUENCE [LARGE SCALE GENOMIC DNA]</scope>
    <source>
        <strain evidence="2 3">B3227</strain>
    </source>
</reference>
<dbReference type="AlphaFoldDB" id="A0A2I0QV95"/>
<dbReference type="OrthoDB" id="9784270at2"/>
<protein>
    <recommendedName>
        <fullName evidence="1">SpoVR protein-like N-terminal domain-containing protein</fullName>
    </recommendedName>
</protein>
<dbReference type="Pfam" id="PF04293">
    <property type="entry name" value="SpoVR"/>
    <property type="match status" value="2"/>
</dbReference>
<keyword evidence="3" id="KW-1185">Reference proteome</keyword>
<feature type="domain" description="SpoVR protein-like N-terminal" evidence="1">
    <location>
        <begin position="69"/>
        <end position="147"/>
    </location>
</feature>
<organism evidence="2 3">
    <name type="scientific">Halalkalibacillus sediminis</name>
    <dbReference type="NCBI Taxonomy" id="2018042"/>
    <lineage>
        <taxon>Bacteria</taxon>
        <taxon>Bacillati</taxon>
        <taxon>Bacillota</taxon>
        <taxon>Bacilli</taxon>
        <taxon>Bacillales</taxon>
        <taxon>Bacillaceae</taxon>
        <taxon>Halalkalibacillus</taxon>
    </lineage>
</organism>
<dbReference type="EMBL" id="PJNH01000001">
    <property type="protein sequence ID" value="PKR78246.1"/>
    <property type="molecule type" value="Genomic_DNA"/>
</dbReference>
<sequence>MTQSSISLSSLLKAAGDLGVSNIDLFDVQYLSNKEMNILQKERSSRRIFHNESFFSNDYNAEQFEWDANKSTVYLNENNSPLLNTFVLAHSIAHQDFFQQNKWFQARKIELFRQRFLLKGFIKRTIADYGKDQVKETLYHLQTLSTYQYTALHEDFFRELKDPRLSGFVPRMTSDSITPYLIHHSTRMKPWQKELAKLLRFEEEYYFLIKLSRIANEGWATFWQRKILLNTSLTTHEKLQFQEFESRMMELPCRELNVYSLGKKLWEQVPQKQLFSYRKVTSDFKLLTEHYNRMVHETEKISIVSPGSSHQLMYIKDYDSVKKLLIDIHLFNLKPIILLDKELTYKTGHITMRWMQGHQTIKEVKKVRSSIEFFYNGKVYMKPFECANISSKDSDRIEPSG</sequence>
<dbReference type="InterPro" id="IPR056174">
    <property type="entry name" value="SpoVR_N"/>
</dbReference>
<name>A0A2I0QV95_9BACI</name>
<proteinExistence type="predicted"/>
<evidence type="ECO:0000313" key="3">
    <source>
        <dbReference type="Proteomes" id="UP000243524"/>
    </source>
</evidence>
<dbReference type="RefSeq" id="WP_101329918.1">
    <property type="nucleotide sequence ID" value="NZ_PJNH01000001.1"/>
</dbReference>
<dbReference type="PANTHER" id="PTHR30029:SF2">
    <property type="entry name" value="STAGE V SPORULATION PROTEIN R"/>
    <property type="match status" value="1"/>
</dbReference>
<dbReference type="Proteomes" id="UP000243524">
    <property type="component" value="Unassembled WGS sequence"/>
</dbReference>
<evidence type="ECO:0000259" key="1">
    <source>
        <dbReference type="Pfam" id="PF04293"/>
    </source>
</evidence>
<comment type="caution">
    <text evidence="2">The sequence shown here is derived from an EMBL/GenBank/DDBJ whole genome shotgun (WGS) entry which is preliminary data.</text>
</comment>
<dbReference type="PANTHER" id="PTHR30029">
    <property type="entry name" value="STAGE V SPORULATION PROTEIN R"/>
    <property type="match status" value="1"/>
</dbReference>
<dbReference type="InterPro" id="IPR007390">
    <property type="entry name" value="Spore_V_R"/>
</dbReference>
<accession>A0A2I0QV95</accession>
<feature type="domain" description="SpoVR protein-like N-terminal" evidence="1">
    <location>
        <begin position="170"/>
        <end position="334"/>
    </location>
</feature>